<evidence type="ECO:0000313" key="1">
    <source>
        <dbReference type="EMBL" id="KAJ8682644.1"/>
    </source>
</evidence>
<evidence type="ECO:0000313" key="2">
    <source>
        <dbReference type="Proteomes" id="UP001239111"/>
    </source>
</evidence>
<protein>
    <submittedName>
        <fullName evidence="1">Uncharacterized protein</fullName>
    </submittedName>
</protein>
<name>A0ACC2PGD4_9HYME</name>
<proteinExistence type="predicted"/>
<dbReference type="EMBL" id="CM056741">
    <property type="protein sequence ID" value="KAJ8682644.1"/>
    <property type="molecule type" value="Genomic_DNA"/>
</dbReference>
<gene>
    <name evidence="1" type="ORF">QAD02_018436</name>
</gene>
<reference evidence="1" key="1">
    <citation type="submission" date="2023-04" db="EMBL/GenBank/DDBJ databases">
        <title>A chromosome-level genome assembly of the parasitoid wasp Eretmocerus hayati.</title>
        <authorList>
            <person name="Zhong Y."/>
            <person name="Liu S."/>
            <person name="Liu Y."/>
        </authorList>
    </citation>
    <scope>NUCLEOTIDE SEQUENCE</scope>
    <source>
        <strain evidence="1">ZJU_SS_LIU_2023</strain>
    </source>
</reference>
<accession>A0ACC2PGD4</accession>
<sequence length="176" mass="20068">MDCSLSSNNDIDEDSMNISMGHDGEDNPDEMDCLMSDSCVIGEDRDEGGDESNESVEDLEGDEDDSDGNDEGFDEEEMQAMPHLLLDNTALREFLSCREGSLHPKEMNTLLLKLGRYHTRFPILRRDLEGFQKYTRMSIRTFDYILDAVAPLLVENWNQRHGWLIGAEGRLVVTMR</sequence>
<keyword evidence="2" id="KW-1185">Reference proteome</keyword>
<comment type="caution">
    <text evidence="1">The sequence shown here is derived from an EMBL/GenBank/DDBJ whole genome shotgun (WGS) entry which is preliminary data.</text>
</comment>
<dbReference type="Proteomes" id="UP001239111">
    <property type="component" value="Chromosome 1"/>
</dbReference>
<organism evidence="1 2">
    <name type="scientific">Eretmocerus hayati</name>
    <dbReference type="NCBI Taxonomy" id="131215"/>
    <lineage>
        <taxon>Eukaryota</taxon>
        <taxon>Metazoa</taxon>
        <taxon>Ecdysozoa</taxon>
        <taxon>Arthropoda</taxon>
        <taxon>Hexapoda</taxon>
        <taxon>Insecta</taxon>
        <taxon>Pterygota</taxon>
        <taxon>Neoptera</taxon>
        <taxon>Endopterygota</taxon>
        <taxon>Hymenoptera</taxon>
        <taxon>Apocrita</taxon>
        <taxon>Proctotrupomorpha</taxon>
        <taxon>Chalcidoidea</taxon>
        <taxon>Aphelinidae</taxon>
        <taxon>Aphelininae</taxon>
        <taxon>Eretmocerus</taxon>
    </lineage>
</organism>